<evidence type="ECO:0000313" key="4">
    <source>
        <dbReference type="Proteomes" id="UP001189624"/>
    </source>
</evidence>
<proteinExistence type="predicted"/>
<reference evidence="3" key="1">
    <citation type="submission" date="2023-10" db="EMBL/GenBank/DDBJ databases">
        <authorList>
            <person name="Domelevo Entfellner J.-B."/>
        </authorList>
    </citation>
    <scope>NUCLEOTIDE SEQUENCE</scope>
</reference>
<evidence type="ECO:0000313" key="3">
    <source>
        <dbReference type="EMBL" id="CAJ1825134.1"/>
    </source>
</evidence>
<keyword evidence="4" id="KW-1185">Reference proteome</keyword>
<dbReference type="EMBL" id="OY731398">
    <property type="protein sequence ID" value="CAJ1825134.1"/>
    <property type="molecule type" value="Genomic_DNA"/>
</dbReference>
<dbReference type="Proteomes" id="UP001189624">
    <property type="component" value="Chromosome 1"/>
</dbReference>
<protein>
    <submittedName>
        <fullName evidence="3">Uncharacterized protein</fullName>
    </submittedName>
</protein>
<keyword evidence="2" id="KW-0472">Membrane</keyword>
<feature type="region of interest" description="Disordered" evidence="1">
    <location>
        <begin position="245"/>
        <end position="277"/>
    </location>
</feature>
<dbReference type="AlphaFoldDB" id="A0AA86V911"/>
<organism evidence="3 4">
    <name type="scientific">Sphenostylis stenocarpa</name>
    <dbReference type="NCBI Taxonomy" id="92480"/>
    <lineage>
        <taxon>Eukaryota</taxon>
        <taxon>Viridiplantae</taxon>
        <taxon>Streptophyta</taxon>
        <taxon>Embryophyta</taxon>
        <taxon>Tracheophyta</taxon>
        <taxon>Spermatophyta</taxon>
        <taxon>Magnoliopsida</taxon>
        <taxon>eudicotyledons</taxon>
        <taxon>Gunneridae</taxon>
        <taxon>Pentapetalae</taxon>
        <taxon>rosids</taxon>
        <taxon>fabids</taxon>
        <taxon>Fabales</taxon>
        <taxon>Fabaceae</taxon>
        <taxon>Papilionoideae</taxon>
        <taxon>50 kb inversion clade</taxon>
        <taxon>NPAAA clade</taxon>
        <taxon>indigoferoid/millettioid clade</taxon>
        <taxon>Phaseoleae</taxon>
        <taxon>Sphenostylis</taxon>
    </lineage>
</organism>
<accession>A0AA86V911</accession>
<feature type="compositionally biased region" description="Basic and acidic residues" evidence="1">
    <location>
        <begin position="249"/>
        <end position="277"/>
    </location>
</feature>
<dbReference type="Gramene" id="rna-AYBTSS11_LOCUS1249">
    <property type="protein sequence ID" value="CAJ1825134.1"/>
    <property type="gene ID" value="gene-AYBTSS11_LOCUS1249"/>
</dbReference>
<sequence>MAEETSTLDLRMAAARERLSWMESFKLKTRVEEQENEYTDEASLKRISSRDSIKKKTFCQVIKFLGKRVYNPLYMAGAAHTHFRMKPIIKALLDLPIKKVNIEYSDIIRVEGVANRKERKEKILMGDEFSSFGMKELGKKSNSYADVMRRATRKNKGNVPLSVKQTNTTGNKFFQDNDESYDDIILYAKGALDWDGKMPSQLQDKFTLNKYGAMDVGNEGCSIAAQDDNGNTLYTKISLESNDKMTSQLEEKSRGGNLNARKDKGMQGEKEEEGKRKESVRRVSSSVIATLVLLWILFDICTRSPIAQHQPLHGHSPVFINWSSLVELFGFIVFIWAIVATIVVGAPFSLMQSGMIMFWAIWMLVRSAKSMAEVYVQMWGIVLMGWYMLMENQPPSNKEPELPT</sequence>
<name>A0AA86V911_9FABA</name>
<keyword evidence="2" id="KW-1133">Transmembrane helix</keyword>
<evidence type="ECO:0000256" key="2">
    <source>
        <dbReference type="SAM" id="Phobius"/>
    </source>
</evidence>
<feature type="transmembrane region" description="Helical" evidence="2">
    <location>
        <begin position="318"/>
        <end position="339"/>
    </location>
</feature>
<evidence type="ECO:0000256" key="1">
    <source>
        <dbReference type="SAM" id="MobiDB-lite"/>
    </source>
</evidence>
<keyword evidence="2" id="KW-0812">Transmembrane</keyword>
<gene>
    <name evidence="3" type="ORF">AYBTSS11_LOCUS1249</name>
</gene>
<feature type="transmembrane region" description="Helical" evidence="2">
    <location>
        <begin position="372"/>
        <end position="389"/>
    </location>
</feature>